<dbReference type="HOGENOM" id="CLU_117271_0_0_1"/>
<dbReference type="InterPro" id="IPR036400">
    <property type="entry name" value="Cyt_B5-like_heme/steroid_sf"/>
</dbReference>
<protein>
    <recommendedName>
        <fullName evidence="5">Cytochrome b5 heme-binding domain-containing protein</fullName>
    </recommendedName>
</protein>
<dbReference type="GO" id="GO:0020037">
    <property type="term" value="F:heme binding"/>
    <property type="evidence" value="ECO:0007669"/>
    <property type="project" value="TreeGrafter"/>
</dbReference>
<dbReference type="PANTHER" id="PTHR19359">
    <property type="entry name" value="CYTOCHROME B5"/>
    <property type="match status" value="1"/>
</dbReference>
<dbReference type="InterPro" id="IPR050668">
    <property type="entry name" value="Cytochrome_b5"/>
</dbReference>
<keyword evidence="1" id="KW-0349">Heme</keyword>
<name>A0A0D2EFN4_9EURO</name>
<evidence type="ECO:0000256" key="1">
    <source>
        <dbReference type="ARBA" id="ARBA00022617"/>
    </source>
</evidence>
<sequence length="172" mass="19413">MQAVRRGRFGPTSSVKRDADIAHIEDVNNHPQNGVTKASAANKSYPFVAESLSDDDLPFIAKDLVLRRSKQFKSTDHAISDKEQTLDNEYWIVIDNVVYDCSDFAAEHPGGEDVIMSFVGEDCSWQFWRLHGKSVMEQYGRALRVGRTEGIKNRFPESVRYVGLSKLGDDGW</sequence>
<feature type="domain" description="Cytochrome b5 heme-binding" evidence="5">
    <location>
        <begin position="69"/>
        <end position="149"/>
    </location>
</feature>
<dbReference type="STRING" id="5601.A0A0D2EFN4"/>
<dbReference type="GO" id="GO:0016020">
    <property type="term" value="C:membrane"/>
    <property type="evidence" value="ECO:0007669"/>
    <property type="project" value="TreeGrafter"/>
</dbReference>
<evidence type="ECO:0000256" key="4">
    <source>
        <dbReference type="ARBA" id="ARBA00038168"/>
    </source>
</evidence>
<dbReference type="GO" id="GO:0046872">
    <property type="term" value="F:metal ion binding"/>
    <property type="evidence" value="ECO:0007669"/>
    <property type="project" value="UniProtKB-KW"/>
</dbReference>
<dbReference type="EMBL" id="KN846956">
    <property type="protein sequence ID" value="KIW73147.1"/>
    <property type="molecule type" value="Genomic_DNA"/>
</dbReference>
<accession>A0A0D2EFN4</accession>
<dbReference type="Proteomes" id="UP000054266">
    <property type="component" value="Unassembled WGS sequence"/>
</dbReference>
<evidence type="ECO:0000259" key="5">
    <source>
        <dbReference type="PROSITE" id="PS50255"/>
    </source>
</evidence>
<evidence type="ECO:0000313" key="6">
    <source>
        <dbReference type="EMBL" id="KIW73147.1"/>
    </source>
</evidence>
<keyword evidence="7" id="KW-1185">Reference proteome</keyword>
<dbReference type="AlphaFoldDB" id="A0A0D2EFN4"/>
<dbReference type="PROSITE" id="PS50255">
    <property type="entry name" value="CYTOCHROME_B5_2"/>
    <property type="match status" value="1"/>
</dbReference>
<comment type="similarity">
    <text evidence="4">Belongs to the cytochrome b5 family.</text>
</comment>
<dbReference type="PANTHER" id="PTHR19359:SF95">
    <property type="entry name" value="CYTOCHROME B5 TYPE B"/>
    <property type="match status" value="1"/>
</dbReference>
<keyword evidence="3" id="KW-0408">Iron</keyword>
<keyword evidence="2" id="KW-0479">Metal-binding</keyword>
<proteinExistence type="inferred from homology"/>
<reference evidence="6 7" key="1">
    <citation type="submission" date="2015-01" db="EMBL/GenBank/DDBJ databases">
        <title>The Genome Sequence of Capronia semiimmersa CBS27337.</title>
        <authorList>
            <consortium name="The Broad Institute Genomics Platform"/>
            <person name="Cuomo C."/>
            <person name="de Hoog S."/>
            <person name="Gorbushina A."/>
            <person name="Stielow B."/>
            <person name="Teixiera M."/>
            <person name="Abouelleil A."/>
            <person name="Chapman S.B."/>
            <person name="Priest M."/>
            <person name="Young S.K."/>
            <person name="Wortman J."/>
            <person name="Nusbaum C."/>
            <person name="Birren B."/>
        </authorList>
    </citation>
    <scope>NUCLEOTIDE SEQUENCE [LARGE SCALE GENOMIC DNA]</scope>
    <source>
        <strain evidence="6 7">CBS 27337</strain>
    </source>
</reference>
<organism evidence="6 7">
    <name type="scientific">Phialophora macrospora</name>
    <dbReference type="NCBI Taxonomy" id="1851006"/>
    <lineage>
        <taxon>Eukaryota</taxon>
        <taxon>Fungi</taxon>
        <taxon>Dikarya</taxon>
        <taxon>Ascomycota</taxon>
        <taxon>Pezizomycotina</taxon>
        <taxon>Eurotiomycetes</taxon>
        <taxon>Chaetothyriomycetidae</taxon>
        <taxon>Chaetothyriales</taxon>
        <taxon>Herpotrichiellaceae</taxon>
        <taxon>Phialophora</taxon>
    </lineage>
</organism>
<dbReference type="SMART" id="SM01117">
    <property type="entry name" value="Cyt-b5"/>
    <property type="match status" value="1"/>
</dbReference>
<dbReference type="Gene3D" id="3.10.120.10">
    <property type="entry name" value="Cytochrome b5-like heme/steroid binding domain"/>
    <property type="match status" value="1"/>
</dbReference>
<dbReference type="Pfam" id="PF00173">
    <property type="entry name" value="Cyt-b5"/>
    <property type="match status" value="1"/>
</dbReference>
<evidence type="ECO:0000256" key="3">
    <source>
        <dbReference type="ARBA" id="ARBA00023004"/>
    </source>
</evidence>
<gene>
    <name evidence="6" type="ORF">PV04_01288</name>
</gene>
<dbReference type="SUPFAM" id="SSF55856">
    <property type="entry name" value="Cytochrome b5-like heme/steroid binding domain"/>
    <property type="match status" value="1"/>
</dbReference>
<dbReference type="InterPro" id="IPR001199">
    <property type="entry name" value="Cyt_B5-like_heme/steroid-bd"/>
</dbReference>
<evidence type="ECO:0000256" key="2">
    <source>
        <dbReference type="ARBA" id="ARBA00022723"/>
    </source>
</evidence>
<evidence type="ECO:0000313" key="7">
    <source>
        <dbReference type="Proteomes" id="UP000054266"/>
    </source>
</evidence>